<name>A0ABP8K5W9_9BACT</name>
<keyword evidence="4" id="KW-0560">Oxidoreductase</keyword>
<accession>A0ABP8K5W9</accession>
<evidence type="ECO:0000256" key="6">
    <source>
        <dbReference type="ARBA" id="ARBA00023136"/>
    </source>
</evidence>
<evidence type="ECO:0000256" key="4">
    <source>
        <dbReference type="ARBA" id="ARBA00023002"/>
    </source>
</evidence>
<dbReference type="InterPro" id="IPR051689">
    <property type="entry name" value="Sterol_desaturase/TMEM195"/>
</dbReference>
<dbReference type="PANTHER" id="PTHR21624:SF1">
    <property type="entry name" value="ALKYLGLYCEROL MONOOXYGENASE"/>
    <property type="match status" value="1"/>
</dbReference>
<evidence type="ECO:0000256" key="5">
    <source>
        <dbReference type="ARBA" id="ARBA00023098"/>
    </source>
</evidence>
<organism evidence="9 10">
    <name type="scientific">Nibrella viscosa</name>
    <dbReference type="NCBI Taxonomy" id="1084524"/>
    <lineage>
        <taxon>Bacteria</taxon>
        <taxon>Pseudomonadati</taxon>
        <taxon>Bacteroidota</taxon>
        <taxon>Cytophagia</taxon>
        <taxon>Cytophagales</taxon>
        <taxon>Spirosomataceae</taxon>
        <taxon>Nibrella</taxon>
    </lineage>
</organism>
<keyword evidence="10" id="KW-1185">Reference proteome</keyword>
<reference evidence="10" key="1">
    <citation type="journal article" date="2019" name="Int. J. Syst. Evol. Microbiol.">
        <title>The Global Catalogue of Microorganisms (GCM) 10K type strain sequencing project: providing services to taxonomists for standard genome sequencing and annotation.</title>
        <authorList>
            <consortium name="The Broad Institute Genomics Platform"/>
            <consortium name="The Broad Institute Genome Sequencing Center for Infectious Disease"/>
            <person name="Wu L."/>
            <person name="Ma J."/>
        </authorList>
    </citation>
    <scope>NUCLEOTIDE SEQUENCE [LARGE SCALE GENOMIC DNA]</scope>
    <source>
        <strain evidence="10">JCM 17925</strain>
    </source>
</reference>
<gene>
    <name evidence="9" type="ORF">GCM10023187_14130</name>
</gene>
<dbReference type="InterPro" id="IPR006694">
    <property type="entry name" value="Fatty_acid_hydroxylase"/>
</dbReference>
<keyword evidence="2 7" id="KW-0812">Transmembrane</keyword>
<feature type="transmembrane region" description="Helical" evidence="7">
    <location>
        <begin position="34"/>
        <end position="54"/>
    </location>
</feature>
<evidence type="ECO:0000313" key="9">
    <source>
        <dbReference type="EMBL" id="GAA4400693.1"/>
    </source>
</evidence>
<protein>
    <recommendedName>
        <fullName evidence="8">Fatty acid hydroxylase domain-containing protein</fullName>
    </recommendedName>
</protein>
<evidence type="ECO:0000256" key="2">
    <source>
        <dbReference type="ARBA" id="ARBA00022692"/>
    </source>
</evidence>
<dbReference type="Pfam" id="PF04116">
    <property type="entry name" value="FA_hydroxylase"/>
    <property type="match status" value="1"/>
</dbReference>
<evidence type="ECO:0000313" key="10">
    <source>
        <dbReference type="Proteomes" id="UP001500936"/>
    </source>
</evidence>
<dbReference type="Proteomes" id="UP001500936">
    <property type="component" value="Unassembled WGS sequence"/>
</dbReference>
<feature type="domain" description="Fatty acid hydroxylase" evidence="8">
    <location>
        <begin position="122"/>
        <end position="257"/>
    </location>
</feature>
<keyword evidence="5" id="KW-0443">Lipid metabolism</keyword>
<feature type="transmembrane region" description="Helical" evidence="7">
    <location>
        <begin position="66"/>
        <end position="87"/>
    </location>
</feature>
<proteinExistence type="predicted"/>
<dbReference type="EMBL" id="BAABHB010000002">
    <property type="protein sequence ID" value="GAA4400693.1"/>
    <property type="molecule type" value="Genomic_DNA"/>
</dbReference>
<evidence type="ECO:0000256" key="3">
    <source>
        <dbReference type="ARBA" id="ARBA00022989"/>
    </source>
</evidence>
<evidence type="ECO:0000256" key="7">
    <source>
        <dbReference type="SAM" id="Phobius"/>
    </source>
</evidence>
<comment type="caution">
    <text evidence="9">The sequence shown here is derived from an EMBL/GenBank/DDBJ whole genome shotgun (WGS) entry which is preliminary data.</text>
</comment>
<dbReference type="PANTHER" id="PTHR21624">
    <property type="entry name" value="STEROL DESATURASE-RELATED PROTEIN"/>
    <property type="match status" value="1"/>
</dbReference>
<evidence type="ECO:0000259" key="8">
    <source>
        <dbReference type="Pfam" id="PF04116"/>
    </source>
</evidence>
<sequence length="319" mass="37994">MAGIEKYGQILLESFLGFSAYLYREVLHPHWTNFVYWLLALSLFCWSLEILFPWRKEQALFRQDFWLDAFYMVFNFFLFSLIGYNALSDVGVEAFRDLLATVGIRHLVIWDIADWPVWARLLTLFVVRDFVQWNIHRLLHRVGWLWQFHKVHHSVEEMGFAAHFRYHPMETVFYRTLEYIPLAMIGFGLTDFFIVHLFTLAIGHLNHTNVYLPLGRLTYLLANPQTHMWHHAKELPRPAHGVNFGLTLNLWDYLFGTGHFPKEDRQVTLGFDGVETFPRRFWSQLRYPFTKLRRWHQVAERQTIRVNGTTAGPDVYKPT</sequence>
<keyword evidence="3 7" id="KW-1133">Transmembrane helix</keyword>
<comment type="subcellular location">
    <subcellularLocation>
        <location evidence="1">Endomembrane system</location>
        <topology evidence="1">Multi-pass membrane protein</topology>
    </subcellularLocation>
</comment>
<feature type="transmembrane region" description="Helical" evidence="7">
    <location>
        <begin position="179"/>
        <end position="202"/>
    </location>
</feature>
<evidence type="ECO:0000256" key="1">
    <source>
        <dbReference type="ARBA" id="ARBA00004127"/>
    </source>
</evidence>
<keyword evidence="6 7" id="KW-0472">Membrane</keyword>